<evidence type="ECO:0000313" key="1">
    <source>
        <dbReference type="EMBL" id="CAL4231898.1"/>
    </source>
</evidence>
<accession>A0AAV2SSD6</accession>
<keyword evidence="2" id="KW-1185">Reference proteome</keyword>
<reference evidence="1 2" key="1">
    <citation type="submission" date="2024-05" db="EMBL/GenBank/DDBJ databases">
        <authorList>
            <person name="Wallberg A."/>
        </authorList>
    </citation>
    <scope>NUCLEOTIDE SEQUENCE [LARGE SCALE GENOMIC DNA]</scope>
</reference>
<evidence type="ECO:0000313" key="2">
    <source>
        <dbReference type="Proteomes" id="UP001497623"/>
    </source>
</evidence>
<sequence>MCITAPSSAIMSREYHTVSNSRMFIEYAIDGSNTPLNGILSIRKPQPVREASVWTIMSGAGAPSVWGIEMSVTHLQRLSLLSLSSSKGESRSCLLKYLRMLFVSDIISLTTGSQRLSSCTDLGVA</sequence>
<protein>
    <submittedName>
        <fullName evidence="1">Uncharacterized protein</fullName>
    </submittedName>
</protein>
<organism evidence="1 2">
    <name type="scientific">Meganyctiphanes norvegica</name>
    <name type="common">Northern krill</name>
    <name type="synonym">Thysanopoda norvegica</name>
    <dbReference type="NCBI Taxonomy" id="48144"/>
    <lineage>
        <taxon>Eukaryota</taxon>
        <taxon>Metazoa</taxon>
        <taxon>Ecdysozoa</taxon>
        <taxon>Arthropoda</taxon>
        <taxon>Crustacea</taxon>
        <taxon>Multicrustacea</taxon>
        <taxon>Malacostraca</taxon>
        <taxon>Eumalacostraca</taxon>
        <taxon>Eucarida</taxon>
        <taxon>Euphausiacea</taxon>
        <taxon>Euphausiidae</taxon>
        <taxon>Meganyctiphanes</taxon>
    </lineage>
</organism>
<dbReference type="Proteomes" id="UP001497623">
    <property type="component" value="Unassembled WGS sequence"/>
</dbReference>
<proteinExistence type="predicted"/>
<dbReference type="AlphaFoldDB" id="A0AAV2SSD6"/>
<comment type="caution">
    <text evidence="1">The sequence shown here is derived from an EMBL/GenBank/DDBJ whole genome shotgun (WGS) entry which is preliminary data.</text>
</comment>
<name>A0AAV2SSD6_MEGNR</name>
<dbReference type="EMBL" id="CAXKWB010110045">
    <property type="protein sequence ID" value="CAL4231898.1"/>
    <property type="molecule type" value="Genomic_DNA"/>
</dbReference>
<gene>
    <name evidence="1" type="ORF">MNOR_LOCUS39838</name>
</gene>